<dbReference type="EMBL" id="LXPE01000406">
    <property type="protein sequence ID" value="OBA24810.1"/>
    <property type="molecule type" value="Genomic_DNA"/>
</dbReference>
<dbReference type="InterPro" id="IPR046757">
    <property type="entry name" value="YL1_N"/>
</dbReference>
<evidence type="ECO:0000256" key="1">
    <source>
        <dbReference type="SAM" id="MobiDB-lite"/>
    </source>
</evidence>
<name>A0A1B7T7W5_9ASCO</name>
<evidence type="ECO:0000259" key="2">
    <source>
        <dbReference type="Pfam" id="PF05764"/>
    </source>
</evidence>
<feature type="domain" description="Vps72/YL1 N-terminal" evidence="2">
    <location>
        <begin position="5"/>
        <end position="250"/>
    </location>
</feature>
<sequence length="280" mass="33010">MSNVRSRRSNRGNNLSKLINQERELLEENGTSISLQDNDDVINLLFNEDDEEDVDMEVSNEEINNNDDEFSASGSSSDDDDSEYDDSDNETNKKRKRKQQQLKSKTGFKRSKDIPILIKRKSTKSTNNKRSRASSESVEPIDLMSTENRRTSSRKSALENRLKVYNNLKEKEENRVKNFARHNSWRSKKIELKLTQEDRMKEALETEKINIASLQRFREVEIYQKLQREELHKRNKIKFTNFEKILRFSSEETLVTPEDDLKLYEIQTQNIVKHLNRSAK</sequence>
<protein>
    <submittedName>
        <fullName evidence="3">YL1 nuclear</fullName>
    </submittedName>
</protein>
<feature type="non-terminal residue" evidence="3">
    <location>
        <position position="280"/>
    </location>
</feature>
<organism evidence="3 4">
    <name type="scientific">Hanseniaspora valbyensis NRRL Y-1626</name>
    <dbReference type="NCBI Taxonomy" id="766949"/>
    <lineage>
        <taxon>Eukaryota</taxon>
        <taxon>Fungi</taxon>
        <taxon>Dikarya</taxon>
        <taxon>Ascomycota</taxon>
        <taxon>Saccharomycotina</taxon>
        <taxon>Saccharomycetes</taxon>
        <taxon>Saccharomycodales</taxon>
        <taxon>Saccharomycodaceae</taxon>
        <taxon>Hanseniaspora</taxon>
    </lineage>
</organism>
<feature type="compositionally biased region" description="Acidic residues" evidence="1">
    <location>
        <begin position="47"/>
        <end position="70"/>
    </location>
</feature>
<comment type="caution">
    <text evidence="3">The sequence shown here is derived from an EMBL/GenBank/DDBJ whole genome shotgun (WGS) entry which is preliminary data.</text>
</comment>
<evidence type="ECO:0000313" key="3">
    <source>
        <dbReference type="EMBL" id="OBA24810.1"/>
    </source>
</evidence>
<feature type="compositionally biased region" description="Acidic residues" evidence="1">
    <location>
        <begin position="77"/>
        <end position="89"/>
    </location>
</feature>
<feature type="region of interest" description="Disordered" evidence="1">
    <location>
        <begin position="46"/>
        <end position="158"/>
    </location>
</feature>
<dbReference type="GO" id="GO:0005634">
    <property type="term" value="C:nucleus"/>
    <property type="evidence" value="ECO:0007669"/>
    <property type="project" value="TreeGrafter"/>
</dbReference>
<feature type="compositionally biased region" description="Basic residues" evidence="1">
    <location>
        <begin position="118"/>
        <end position="132"/>
    </location>
</feature>
<dbReference type="Proteomes" id="UP000092321">
    <property type="component" value="Unassembled WGS sequence"/>
</dbReference>
<accession>A0A1B7T7W5</accession>
<dbReference type="PANTHER" id="PTHR13275:SF4">
    <property type="entry name" value="VACUOLAR PROTEIN SORTING-ASSOCIATED PROTEIN 72 HOMOLOG"/>
    <property type="match status" value="1"/>
</dbReference>
<proteinExistence type="predicted"/>
<dbReference type="OrthoDB" id="49520at2759"/>
<dbReference type="PANTHER" id="PTHR13275">
    <property type="entry name" value="YL-1 PROTEIN TRANSCRIPTION FACTOR-LIKE 1"/>
    <property type="match status" value="1"/>
</dbReference>
<dbReference type="AlphaFoldDB" id="A0A1B7T7W5"/>
<gene>
    <name evidence="3" type="ORF">HANVADRAFT_101162</name>
</gene>
<keyword evidence="4" id="KW-1185">Reference proteome</keyword>
<evidence type="ECO:0000313" key="4">
    <source>
        <dbReference type="Proteomes" id="UP000092321"/>
    </source>
</evidence>
<reference evidence="4" key="1">
    <citation type="journal article" date="2016" name="Proc. Natl. Acad. Sci. U.S.A.">
        <title>Comparative genomics of biotechnologically important yeasts.</title>
        <authorList>
            <person name="Riley R."/>
            <person name="Haridas S."/>
            <person name="Wolfe K.H."/>
            <person name="Lopes M.R."/>
            <person name="Hittinger C.T."/>
            <person name="Goeker M."/>
            <person name="Salamov A.A."/>
            <person name="Wisecaver J.H."/>
            <person name="Long T.M."/>
            <person name="Calvey C.H."/>
            <person name="Aerts A.L."/>
            <person name="Barry K.W."/>
            <person name="Choi C."/>
            <person name="Clum A."/>
            <person name="Coughlan A.Y."/>
            <person name="Deshpande S."/>
            <person name="Douglass A.P."/>
            <person name="Hanson S.J."/>
            <person name="Klenk H.-P."/>
            <person name="LaButti K.M."/>
            <person name="Lapidus A."/>
            <person name="Lindquist E.A."/>
            <person name="Lipzen A.M."/>
            <person name="Meier-Kolthoff J.P."/>
            <person name="Ohm R.A."/>
            <person name="Otillar R.P."/>
            <person name="Pangilinan J.L."/>
            <person name="Peng Y."/>
            <person name="Rokas A."/>
            <person name="Rosa C.A."/>
            <person name="Scheuner C."/>
            <person name="Sibirny A.A."/>
            <person name="Slot J.C."/>
            <person name="Stielow J.B."/>
            <person name="Sun H."/>
            <person name="Kurtzman C.P."/>
            <person name="Blackwell M."/>
            <person name="Grigoriev I.V."/>
            <person name="Jeffries T.W."/>
        </authorList>
    </citation>
    <scope>NUCLEOTIDE SEQUENCE [LARGE SCALE GENOMIC DNA]</scope>
    <source>
        <strain evidence="4">NRRL Y-1626</strain>
    </source>
</reference>
<dbReference type="Pfam" id="PF05764">
    <property type="entry name" value="YL1"/>
    <property type="match status" value="1"/>
</dbReference>